<keyword evidence="8" id="KW-1185">Reference proteome</keyword>
<reference evidence="8" key="1">
    <citation type="submission" date="2019-07" db="EMBL/GenBank/DDBJ databases">
        <title>Shewanella sp. YLB-08 draft genomic sequence.</title>
        <authorList>
            <person name="Yu L."/>
        </authorList>
    </citation>
    <scope>NUCLEOTIDE SEQUENCE [LARGE SCALE GENOMIC DNA]</scope>
    <source>
        <strain evidence="8">JCM 20706</strain>
    </source>
</reference>
<keyword evidence="5" id="KW-0482">Metalloprotease</keyword>
<evidence type="ECO:0000256" key="2">
    <source>
        <dbReference type="ARBA" id="ARBA00022723"/>
    </source>
</evidence>
<sequence>MVSGTQVGVSTLKLEQEVDLFMPNCTIRFVGVGIELIFSFKAIEQFEKFKQNLTQNEAGGMLFGSFKGNQVIVEEISTPSNGDKRALFSFIWEKKAANRVIKEQYSKGLHYLGDWHTHPEVFPEPSGSDIESIRSTFNSSKHELKFFILFILSNSEVVKSHVVLTDGSKEYKLNAHT</sequence>
<evidence type="ECO:0000256" key="1">
    <source>
        <dbReference type="ARBA" id="ARBA00022670"/>
    </source>
</evidence>
<accession>A0A553JQL3</accession>
<evidence type="ECO:0000256" key="3">
    <source>
        <dbReference type="ARBA" id="ARBA00022801"/>
    </source>
</evidence>
<evidence type="ECO:0000313" key="7">
    <source>
        <dbReference type="EMBL" id="TRY14756.1"/>
    </source>
</evidence>
<evidence type="ECO:0000256" key="4">
    <source>
        <dbReference type="ARBA" id="ARBA00022833"/>
    </source>
</evidence>
<proteinExistence type="predicted"/>
<evidence type="ECO:0000313" key="8">
    <source>
        <dbReference type="Proteomes" id="UP000318126"/>
    </source>
</evidence>
<dbReference type="SUPFAM" id="SSF102712">
    <property type="entry name" value="JAB1/MPN domain"/>
    <property type="match status" value="1"/>
</dbReference>
<dbReference type="GO" id="GO:0046872">
    <property type="term" value="F:metal ion binding"/>
    <property type="evidence" value="ECO:0007669"/>
    <property type="project" value="UniProtKB-KW"/>
</dbReference>
<protein>
    <recommendedName>
        <fullName evidence="6">JAB domain-containing protein</fullName>
    </recommendedName>
</protein>
<name>A0A553JQL3_SHEHA</name>
<dbReference type="EMBL" id="VKGK01000008">
    <property type="protein sequence ID" value="TRY14756.1"/>
    <property type="molecule type" value="Genomic_DNA"/>
</dbReference>
<dbReference type="GO" id="GO:0008237">
    <property type="term" value="F:metallopeptidase activity"/>
    <property type="evidence" value="ECO:0007669"/>
    <property type="project" value="UniProtKB-KW"/>
</dbReference>
<keyword evidence="2" id="KW-0479">Metal-binding</keyword>
<evidence type="ECO:0000256" key="5">
    <source>
        <dbReference type="ARBA" id="ARBA00023049"/>
    </source>
</evidence>
<keyword evidence="4" id="KW-0862">Zinc</keyword>
<dbReference type="AlphaFoldDB" id="A0A553JQL3"/>
<keyword evidence="3" id="KW-0378">Hydrolase</keyword>
<dbReference type="InterPro" id="IPR028090">
    <property type="entry name" value="JAB_dom_prok"/>
</dbReference>
<organism evidence="7 8">
    <name type="scientific">Shewanella hanedai</name>
    <name type="common">Alteromonas hanedai</name>
    <dbReference type="NCBI Taxonomy" id="25"/>
    <lineage>
        <taxon>Bacteria</taxon>
        <taxon>Pseudomonadati</taxon>
        <taxon>Pseudomonadota</taxon>
        <taxon>Gammaproteobacteria</taxon>
        <taxon>Alteromonadales</taxon>
        <taxon>Shewanellaceae</taxon>
        <taxon>Shewanella</taxon>
    </lineage>
</organism>
<dbReference type="Proteomes" id="UP000318126">
    <property type="component" value="Unassembled WGS sequence"/>
</dbReference>
<comment type="caution">
    <text evidence="7">The sequence shown here is derived from an EMBL/GenBank/DDBJ whole genome shotgun (WGS) entry which is preliminary data.</text>
</comment>
<evidence type="ECO:0000259" key="6">
    <source>
        <dbReference type="Pfam" id="PF14464"/>
    </source>
</evidence>
<dbReference type="OrthoDB" id="5470925at2"/>
<dbReference type="GO" id="GO:0006508">
    <property type="term" value="P:proteolysis"/>
    <property type="evidence" value="ECO:0007669"/>
    <property type="project" value="UniProtKB-KW"/>
</dbReference>
<gene>
    <name evidence="7" type="ORF">FN961_08670</name>
</gene>
<keyword evidence="1" id="KW-0645">Protease</keyword>
<feature type="domain" description="JAB" evidence="6">
    <location>
        <begin position="48"/>
        <end position="146"/>
    </location>
</feature>
<dbReference type="Pfam" id="PF14464">
    <property type="entry name" value="Prok-JAB"/>
    <property type="match status" value="1"/>
</dbReference>
<dbReference type="Gene3D" id="3.40.140.10">
    <property type="entry name" value="Cytidine Deaminase, domain 2"/>
    <property type="match status" value="1"/>
</dbReference>